<dbReference type="Proteomes" id="UP000294547">
    <property type="component" value="Unassembled WGS sequence"/>
</dbReference>
<dbReference type="GO" id="GO:0003700">
    <property type="term" value="F:DNA-binding transcription factor activity"/>
    <property type="evidence" value="ECO:0007669"/>
    <property type="project" value="InterPro"/>
</dbReference>
<dbReference type="InterPro" id="IPR036388">
    <property type="entry name" value="WH-like_DNA-bd_sf"/>
</dbReference>
<dbReference type="AlphaFoldDB" id="A0A4R6RIN4"/>
<evidence type="ECO:0000259" key="5">
    <source>
        <dbReference type="PROSITE" id="PS50931"/>
    </source>
</evidence>
<dbReference type="GO" id="GO:0000976">
    <property type="term" value="F:transcription cis-regulatory region binding"/>
    <property type="evidence" value="ECO:0007669"/>
    <property type="project" value="TreeGrafter"/>
</dbReference>
<gene>
    <name evidence="6" type="ORF">EDD54_0092</name>
</gene>
<evidence type="ECO:0000256" key="3">
    <source>
        <dbReference type="ARBA" id="ARBA00023125"/>
    </source>
</evidence>
<dbReference type="Gene3D" id="1.10.10.10">
    <property type="entry name" value="Winged helix-like DNA-binding domain superfamily/Winged helix DNA-binding domain"/>
    <property type="match status" value="1"/>
</dbReference>
<dbReference type="PANTHER" id="PTHR30126:SF40">
    <property type="entry name" value="HTH-TYPE TRANSCRIPTIONAL REGULATOR GLTR"/>
    <property type="match status" value="1"/>
</dbReference>
<accession>A0A4R6RIN4</accession>
<name>A0A4R6RIN4_9HYPH</name>
<organism evidence="6 7">
    <name type="scientific">Oharaeibacter diazotrophicus</name>
    <dbReference type="NCBI Taxonomy" id="1920512"/>
    <lineage>
        <taxon>Bacteria</taxon>
        <taxon>Pseudomonadati</taxon>
        <taxon>Pseudomonadota</taxon>
        <taxon>Alphaproteobacteria</taxon>
        <taxon>Hyphomicrobiales</taxon>
        <taxon>Pleomorphomonadaceae</taxon>
        <taxon>Oharaeibacter</taxon>
    </lineage>
</organism>
<dbReference type="InterPro" id="IPR036390">
    <property type="entry name" value="WH_DNA-bd_sf"/>
</dbReference>
<dbReference type="PRINTS" id="PR00039">
    <property type="entry name" value="HTHLYSR"/>
</dbReference>
<dbReference type="PANTHER" id="PTHR30126">
    <property type="entry name" value="HTH-TYPE TRANSCRIPTIONAL REGULATOR"/>
    <property type="match status" value="1"/>
</dbReference>
<dbReference type="RefSeq" id="WP_126537600.1">
    <property type="nucleotide sequence ID" value="NZ_BSPM01000008.1"/>
</dbReference>
<evidence type="ECO:0000256" key="2">
    <source>
        <dbReference type="ARBA" id="ARBA00023015"/>
    </source>
</evidence>
<comment type="similarity">
    <text evidence="1">Belongs to the LysR transcriptional regulatory family.</text>
</comment>
<dbReference type="Pfam" id="PF00126">
    <property type="entry name" value="HTH_1"/>
    <property type="match status" value="1"/>
</dbReference>
<evidence type="ECO:0000256" key="1">
    <source>
        <dbReference type="ARBA" id="ARBA00009437"/>
    </source>
</evidence>
<keyword evidence="2" id="KW-0805">Transcription regulation</keyword>
<dbReference type="InterPro" id="IPR000847">
    <property type="entry name" value="LysR_HTH_N"/>
</dbReference>
<comment type="caution">
    <text evidence="6">The sequence shown here is derived from an EMBL/GenBank/DDBJ whole genome shotgun (WGS) entry which is preliminary data.</text>
</comment>
<sequence>MRVKDLRIVVAICRTGSFSKAAEALRITQPAVSQAVKRVETDLQIRIFERASSPITLSNEGTAAVKSIEKVIELIDGIRANGRDGARTRLGVTPLLSGRDVARLLNRSFEAHRQSFDVEFLDSSILSSRADFDAKIVMPSLRRRSSLFIDLMTVWIGVRNGVFIYSRQEADVWEQARLVLQSSSIPVERVIEVNDCGYAYHMAASGAGFSPCVLTAENGFREHQIPDMPALPNIRLDIFASHDFGRELKANLLGS</sequence>
<keyword evidence="4" id="KW-0804">Transcription</keyword>
<keyword evidence="7" id="KW-1185">Reference proteome</keyword>
<feature type="domain" description="HTH lysR-type" evidence="5">
    <location>
        <begin position="1"/>
        <end position="58"/>
    </location>
</feature>
<reference evidence="6 7" key="1">
    <citation type="submission" date="2019-03" db="EMBL/GenBank/DDBJ databases">
        <title>Genomic Encyclopedia of Type Strains, Phase IV (KMG-IV): sequencing the most valuable type-strain genomes for metagenomic binning, comparative biology and taxonomic classification.</title>
        <authorList>
            <person name="Goeker M."/>
        </authorList>
    </citation>
    <scope>NUCLEOTIDE SEQUENCE [LARGE SCALE GENOMIC DNA]</scope>
    <source>
        <strain evidence="6 7">DSM 102969</strain>
    </source>
</reference>
<dbReference type="OrthoDB" id="8479357at2"/>
<evidence type="ECO:0000313" key="7">
    <source>
        <dbReference type="Proteomes" id="UP000294547"/>
    </source>
</evidence>
<dbReference type="PROSITE" id="PS50931">
    <property type="entry name" value="HTH_LYSR"/>
    <property type="match status" value="1"/>
</dbReference>
<evidence type="ECO:0000313" key="6">
    <source>
        <dbReference type="EMBL" id="TDP86224.1"/>
    </source>
</evidence>
<protein>
    <submittedName>
        <fullName evidence="6">DNA-binding transcriptional LysR family regulator</fullName>
    </submittedName>
</protein>
<keyword evidence="3 6" id="KW-0238">DNA-binding</keyword>
<dbReference type="SUPFAM" id="SSF46785">
    <property type="entry name" value="Winged helix' DNA-binding domain"/>
    <property type="match status" value="1"/>
</dbReference>
<dbReference type="EMBL" id="SNXY01000006">
    <property type="protein sequence ID" value="TDP86224.1"/>
    <property type="molecule type" value="Genomic_DNA"/>
</dbReference>
<evidence type="ECO:0000256" key="4">
    <source>
        <dbReference type="ARBA" id="ARBA00023163"/>
    </source>
</evidence>
<proteinExistence type="inferred from homology"/>